<organism evidence="2 3">
    <name type="scientific">Alicyclobacillus macrosporangiidus</name>
    <dbReference type="NCBI Taxonomy" id="392015"/>
    <lineage>
        <taxon>Bacteria</taxon>
        <taxon>Bacillati</taxon>
        <taxon>Bacillota</taxon>
        <taxon>Bacilli</taxon>
        <taxon>Bacillales</taxon>
        <taxon>Alicyclobacillaceae</taxon>
        <taxon>Alicyclobacillus</taxon>
    </lineage>
</organism>
<dbReference type="InterPro" id="IPR006056">
    <property type="entry name" value="RidA"/>
</dbReference>
<gene>
    <name evidence="2" type="ORF">SAMN05421543_10244</name>
</gene>
<dbReference type="eggNOG" id="COG0251">
    <property type="taxonomic scope" value="Bacteria"/>
</dbReference>
<name>A0A1I7G7Y6_9BACL</name>
<evidence type="ECO:0000313" key="2">
    <source>
        <dbReference type="EMBL" id="SFU44366.1"/>
    </source>
</evidence>
<dbReference type="PANTHER" id="PTHR11803:SF39">
    <property type="entry name" value="2-IMINOBUTANOATE_2-IMINOPROPANOATE DEAMINASE"/>
    <property type="match status" value="1"/>
</dbReference>
<keyword evidence="3" id="KW-1185">Reference proteome</keyword>
<dbReference type="EMBL" id="FPBV01000002">
    <property type="protein sequence ID" value="SFU44366.1"/>
    <property type="molecule type" value="Genomic_DNA"/>
</dbReference>
<protein>
    <submittedName>
        <fullName evidence="2">2-iminobutanoate/2-iminopropanoate deaminase</fullName>
    </submittedName>
</protein>
<dbReference type="FunFam" id="3.30.1330.40:FF:000001">
    <property type="entry name" value="L-PSP family endoribonuclease"/>
    <property type="match status" value="1"/>
</dbReference>
<dbReference type="SUPFAM" id="SSF55298">
    <property type="entry name" value="YjgF-like"/>
    <property type="match status" value="1"/>
</dbReference>
<evidence type="ECO:0000313" key="3">
    <source>
        <dbReference type="Proteomes" id="UP000183508"/>
    </source>
</evidence>
<dbReference type="GO" id="GO:0005829">
    <property type="term" value="C:cytosol"/>
    <property type="evidence" value="ECO:0007669"/>
    <property type="project" value="TreeGrafter"/>
</dbReference>
<evidence type="ECO:0000256" key="1">
    <source>
        <dbReference type="ARBA" id="ARBA00010552"/>
    </source>
</evidence>
<dbReference type="GO" id="GO:0019239">
    <property type="term" value="F:deaminase activity"/>
    <property type="evidence" value="ECO:0007669"/>
    <property type="project" value="TreeGrafter"/>
</dbReference>
<dbReference type="NCBIfam" id="TIGR00004">
    <property type="entry name" value="Rid family detoxifying hydrolase"/>
    <property type="match status" value="1"/>
</dbReference>
<proteinExistence type="inferred from homology"/>
<dbReference type="InterPro" id="IPR035959">
    <property type="entry name" value="RutC-like_sf"/>
</dbReference>
<comment type="similarity">
    <text evidence="1">Belongs to the RutC family.</text>
</comment>
<sequence length="123" mass="13327">MKESIRTTQAPQPFGPYSQAVKAGNRIYVSGQRPVDVNTGEMPADIVGQARQVLKNVQAILQAAGATLDDVVKVNVYLADLKDFAAFNSVYAEFFREPYPARTTIGAALRGILVEVDVIAELT</sequence>
<dbReference type="AlphaFoldDB" id="A0A1I7G7Y6"/>
<accession>A0A1I7G7Y6</accession>
<dbReference type="STRING" id="392015.SAMN05421543_10244"/>
<reference evidence="3" key="1">
    <citation type="submission" date="2016-10" db="EMBL/GenBank/DDBJ databases">
        <authorList>
            <person name="Varghese N."/>
        </authorList>
    </citation>
    <scope>NUCLEOTIDE SEQUENCE [LARGE SCALE GENOMIC DNA]</scope>
    <source>
        <strain evidence="3">DSM 17980</strain>
    </source>
</reference>
<dbReference type="Proteomes" id="UP000183508">
    <property type="component" value="Unassembled WGS sequence"/>
</dbReference>
<dbReference type="CDD" id="cd00448">
    <property type="entry name" value="YjgF_YER057c_UK114_family"/>
    <property type="match status" value="1"/>
</dbReference>
<dbReference type="Gene3D" id="3.30.1330.40">
    <property type="entry name" value="RutC-like"/>
    <property type="match status" value="1"/>
</dbReference>
<dbReference type="InterPro" id="IPR006175">
    <property type="entry name" value="YjgF/YER057c/UK114"/>
</dbReference>
<dbReference type="PANTHER" id="PTHR11803">
    <property type="entry name" value="2-IMINOBUTANOATE/2-IMINOPROPANOATE DEAMINASE RIDA"/>
    <property type="match status" value="1"/>
</dbReference>
<dbReference type="OrthoDB" id="9803101at2"/>
<dbReference type="Pfam" id="PF01042">
    <property type="entry name" value="Ribonuc_L-PSP"/>
    <property type="match status" value="1"/>
</dbReference>